<keyword evidence="2 5" id="KW-0812">Transmembrane</keyword>
<keyword evidence="5" id="KW-0997">Cell inner membrane</keyword>
<comment type="subcellular location">
    <subcellularLocation>
        <location evidence="5">Cell inner membrane</location>
        <topology evidence="5">Multi-pass membrane protein</topology>
    </subcellularLocation>
</comment>
<feature type="transmembrane region" description="Helical" evidence="5">
    <location>
        <begin position="74"/>
        <end position="92"/>
    </location>
</feature>
<sequence>MSDTPRHVPAWLKIGLDFGPILLFFLAYGRMKDRVFEIGGTEYQGFIVVTALFVPLLLLCTGILWWLTGKLSKMQVVTAVLVVVFGSLSVWFNDERFFKMKPTIIYVIFGAALAIGLARGKSYLEGLMGEAMPLKREGWLLLTKRIMWFFFGLAVANELVWRLFSTEVWVSFKTFGLTAALFLFFMTQGKLLEEYGVEEEKGSA</sequence>
<dbReference type="RefSeq" id="WP_163894453.1">
    <property type="nucleotide sequence ID" value="NZ_JAAFYS010000003.1"/>
</dbReference>
<gene>
    <name evidence="5" type="primary">yciB</name>
    <name evidence="6" type="ORF">GZA08_13325</name>
</gene>
<comment type="caution">
    <text evidence="6">The sequence shown here is derived from an EMBL/GenBank/DDBJ whole genome shotgun (WGS) entry which is preliminary data.</text>
</comment>
<reference evidence="6 7" key="1">
    <citation type="submission" date="2020-02" db="EMBL/GenBank/DDBJ databases">
        <title>Pseudoroseicyclus tamarix, sp. nov., isolated from offshore sediment of a Tamarix chinensis forest.</title>
        <authorList>
            <person name="Gai Y."/>
        </authorList>
    </citation>
    <scope>NUCLEOTIDE SEQUENCE [LARGE SCALE GENOMIC DNA]</scope>
    <source>
        <strain evidence="6 7">CLL3-39</strain>
    </source>
</reference>
<dbReference type="HAMAP" id="MF_00189">
    <property type="entry name" value="YciB"/>
    <property type="match status" value="1"/>
</dbReference>
<dbReference type="GO" id="GO:0005886">
    <property type="term" value="C:plasma membrane"/>
    <property type="evidence" value="ECO:0007669"/>
    <property type="project" value="UniProtKB-SubCell"/>
</dbReference>
<feature type="transmembrane region" description="Helical" evidence="5">
    <location>
        <begin position="145"/>
        <end position="164"/>
    </location>
</feature>
<accession>A0A6B2JTR3</accession>
<evidence type="ECO:0000256" key="4">
    <source>
        <dbReference type="ARBA" id="ARBA00023136"/>
    </source>
</evidence>
<protein>
    <recommendedName>
        <fullName evidence="5">Inner membrane-spanning protein YciB</fullName>
    </recommendedName>
</protein>
<dbReference type="Pfam" id="PF04279">
    <property type="entry name" value="IspA"/>
    <property type="match status" value="1"/>
</dbReference>
<evidence type="ECO:0000256" key="5">
    <source>
        <dbReference type="HAMAP-Rule" id="MF_00189"/>
    </source>
</evidence>
<keyword evidence="1 5" id="KW-1003">Cell membrane</keyword>
<feature type="transmembrane region" description="Helical" evidence="5">
    <location>
        <begin position="12"/>
        <end position="31"/>
    </location>
</feature>
<feature type="transmembrane region" description="Helical" evidence="5">
    <location>
        <begin position="170"/>
        <end position="187"/>
    </location>
</feature>
<evidence type="ECO:0000256" key="2">
    <source>
        <dbReference type="ARBA" id="ARBA00022692"/>
    </source>
</evidence>
<dbReference type="AlphaFoldDB" id="A0A6B2JTR3"/>
<keyword evidence="7" id="KW-1185">Reference proteome</keyword>
<comment type="similarity">
    <text evidence="5">Belongs to the YciB family.</text>
</comment>
<proteinExistence type="inferred from homology"/>
<dbReference type="PANTHER" id="PTHR36917:SF1">
    <property type="entry name" value="INNER MEMBRANE-SPANNING PROTEIN YCIB"/>
    <property type="match status" value="1"/>
</dbReference>
<dbReference type="InterPro" id="IPR006008">
    <property type="entry name" value="YciB"/>
</dbReference>
<dbReference type="PANTHER" id="PTHR36917">
    <property type="entry name" value="INTRACELLULAR SEPTATION PROTEIN A-RELATED"/>
    <property type="match status" value="1"/>
</dbReference>
<evidence type="ECO:0000256" key="3">
    <source>
        <dbReference type="ARBA" id="ARBA00022989"/>
    </source>
</evidence>
<keyword evidence="3 5" id="KW-1133">Transmembrane helix</keyword>
<dbReference type="Proteomes" id="UP000474757">
    <property type="component" value="Unassembled WGS sequence"/>
</dbReference>
<feature type="transmembrane region" description="Helical" evidence="5">
    <location>
        <begin position="43"/>
        <end position="67"/>
    </location>
</feature>
<evidence type="ECO:0000313" key="7">
    <source>
        <dbReference type="Proteomes" id="UP000474757"/>
    </source>
</evidence>
<evidence type="ECO:0000313" key="6">
    <source>
        <dbReference type="EMBL" id="NDV01947.1"/>
    </source>
</evidence>
<evidence type="ECO:0000256" key="1">
    <source>
        <dbReference type="ARBA" id="ARBA00022475"/>
    </source>
</evidence>
<comment type="function">
    <text evidence="5">Plays a role in cell envelope biogenesis, maintenance of cell envelope integrity and membrane homeostasis.</text>
</comment>
<feature type="transmembrane region" description="Helical" evidence="5">
    <location>
        <begin position="104"/>
        <end position="124"/>
    </location>
</feature>
<name>A0A6B2JTR3_9RHOB</name>
<keyword evidence="4 5" id="KW-0472">Membrane</keyword>
<dbReference type="EMBL" id="JAAGAB010000003">
    <property type="protein sequence ID" value="NDV01947.1"/>
    <property type="molecule type" value="Genomic_DNA"/>
</dbReference>
<organism evidence="6 7">
    <name type="scientific">Pseudoroseicyclus tamaricis</name>
    <dbReference type="NCBI Taxonomy" id="2705421"/>
    <lineage>
        <taxon>Bacteria</taxon>
        <taxon>Pseudomonadati</taxon>
        <taxon>Pseudomonadota</taxon>
        <taxon>Alphaproteobacteria</taxon>
        <taxon>Rhodobacterales</taxon>
        <taxon>Paracoccaceae</taxon>
        <taxon>Pseudoroseicyclus</taxon>
    </lineage>
</organism>